<dbReference type="AlphaFoldDB" id="A0A3Q9HPN3"/>
<keyword evidence="1" id="KW-0812">Transmembrane</keyword>
<dbReference type="InterPro" id="IPR011642">
    <property type="entry name" value="Gate_dom"/>
</dbReference>
<feature type="transmembrane region" description="Helical" evidence="1">
    <location>
        <begin position="334"/>
        <end position="360"/>
    </location>
</feature>
<keyword evidence="4" id="KW-1185">Reference proteome</keyword>
<feature type="transmembrane region" description="Helical" evidence="1">
    <location>
        <begin position="149"/>
        <end position="172"/>
    </location>
</feature>
<feature type="transmembrane region" description="Helical" evidence="1">
    <location>
        <begin position="380"/>
        <end position="401"/>
    </location>
</feature>
<dbReference type="Pfam" id="PF07670">
    <property type="entry name" value="Gate"/>
    <property type="match status" value="1"/>
</dbReference>
<feature type="transmembrane region" description="Helical" evidence="1">
    <location>
        <begin position="41"/>
        <end position="69"/>
    </location>
</feature>
<feature type="transmembrane region" description="Helical" evidence="1">
    <location>
        <begin position="254"/>
        <end position="277"/>
    </location>
</feature>
<evidence type="ECO:0000256" key="1">
    <source>
        <dbReference type="SAM" id="Phobius"/>
    </source>
</evidence>
<dbReference type="InterPro" id="IPR014226">
    <property type="entry name" value="Spore_IM_YlbJ"/>
</dbReference>
<dbReference type="EMBL" id="CP016379">
    <property type="protein sequence ID" value="AZR72728.1"/>
    <property type="molecule type" value="Genomic_DNA"/>
</dbReference>
<dbReference type="Proteomes" id="UP000267250">
    <property type="component" value="Chromosome"/>
</dbReference>
<protein>
    <submittedName>
        <fullName evidence="3">Sporulation integral membrane protein YlbJ</fullName>
    </submittedName>
</protein>
<feature type="transmembrane region" description="Helical" evidence="1">
    <location>
        <begin position="81"/>
        <end position="102"/>
    </location>
</feature>
<proteinExistence type="predicted"/>
<dbReference type="OrthoDB" id="1645614at2"/>
<evidence type="ECO:0000313" key="3">
    <source>
        <dbReference type="EMBL" id="AZR72728.1"/>
    </source>
</evidence>
<keyword evidence="1" id="KW-1133">Transmembrane helix</keyword>
<evidence type="ECO:0000313" key="4">
    <source>
        <dbReference type="Proteomes" id="UP000267250"/>
    </source>
</evidence>
<feature type="transmembrane region" description="Helical" evidence="1">
    <location>
        <begin position="12"/>
        <end position="29"/>
    </location>
</feature>
<dbReference type="KEGG" id="aft:BBF96_04575"/>
<keyword evidence="1" id="KW-0472">Membrane</keyword>
<reference evidence="3 4" key="1">
    <citation type="submission" date="2016-07" db="EMBL/GenBank/DDBJ databases">
        <title>Genome and transcriptome analysis of iron-reducing fermentative bacteria Anoxybacter fermentans.</title>
        <authorList>
            <person name="Zeng X."/>
            <person name="Shao Z."/>
        </authorList>
    </citation>
    <scope>NUCLEOTIDE SEQUENCE [LARGE SCALE GENOMIC DNA]</scope>
    <source>
        <strain evidence="3 4">DY22613</strain>
    </source>
</reference>
<accession>A0A3Q9HPN3</accession>
<dbReference type="NCBIfam" id="TIGR02871">
    <property type="entry name" value="spore_ylbJ"/>
    <property type="match status" value="1"/>
</dbReference>
<evidence type="ECO:0000259" key="2">
    <source>
        <dbReference type="Pfam" id="PF07670"/>
    </source>
</evidence>
<name>A0A3Q9HPN3_9FIRM</name>
<feature type="domain" description="Nucleoside transporter/FeoB GTPase Gate" evidence="2">
    <location>
        <begin position="46"/>
        <end position="172"/>
    </location>
</feature>
<dbReference type="RefSeq" id="WP_127016059.1">
    <property type="nucleotide sequence ID" value="NZ_CP016379.1"/>
</dbReference>
<gene>
    <name evidence="3" type="ORF">BBF96_04575</name>
</gene>
<feature type="transmembrane region" description="Helical" evidence="1">
    <location>
        <begin position="225"/>
        <end position="248"/>
    </location>
</feature>
<organism evidence="3 4">
    <name type="scientific">Anoxybacter fermentans</name>
    <dbReference type="NCBI Taxonomy" id="1323375"/>
    <lineage>
        <taxon>Bacteria</taxon>
        <taxon>Bacillati</taxon>
        <taxon>Bacillota</taxon>
        <taxon>Clostridia</taxon>
        <taxon>Halanaerobiales</taxon>
        <taxon>Anoxybacter</taxon>
    </lineage>
</organism>
<sequence length="413" mass="45472">MKLTMQQRQWVTLALITVLITICMVIYSEKAFDAAVEGLKIWWEIVFPALLPFFILAELLMGLGVVHAMGALLEPLMRPVFRVPGVGAFAMAMGLASGYPIGAKITGQLRRKKLCSRIEGERLLAFTNTADPLFMIGAVAVGMFKEPAIGYAIAGAHYVSSLCLGIIMRFYGRKQEKEETIKETAPRRNNILKQAFYALLEARKNDGRSLGQLLGDSIRDSVNTLLLIGGFIILFSVITEILTAVGIVTIMTKIIMFILAPFGIVESMILPIIGGLFEITNGADLAAKAAAPLFQRVMICSGIIAWSGFSVHAQVATMINGTDIRIIPYILARVIHAILAALSTFLFLSPATNVLAPVHLPIYFNKFPYSPGFLNRFGYLFNRFLLILGIMLAISLILAIIQRIQIITFHYKE</sequence>